<evidence type="ECO:0000313" key="3">
    <source>
        <dbReference type="Proteomes" id="UP000468388"/>
    </source>
</evidence>
<feature type="transmembrane region" description="Helical" evidence="1">
    <location>
        <begin position="25"/>
        <end position="44"/>
    </location>
</feature>
<dbReference type="EMBL" id="WRXO01000001">
    <property type="protein sequence ID" value="MVT40417.1"/>
    <property type="molecule type" value="Genomic_DNA"/>
</dbReference>
<dbReference type="OrthoDB" id="5998965at2"/>
<keyword evidence="1" id="KW-0472">Membrane</keyword>
<evidence type="ECO:0000256" key="1">
    <source>
        <dbReference type="SAM" id="Phobius"/>
    </source>
</evidence>
<dbReference type="RefSeq" id="WP_157299046.1">
    <property type="nucleotide sequence ID" value="NZ_BAAAZB010000005.1"/>
</dbReference>
<keyword evidence="1" id="KW-0812">Transmembrane</keyword>
<dbReference type="AlphaFoldDB" id="A0A6N8J5B5"/>
<reference evidence="2 3" key="1">
    <citation type="submission" date="2019-12" db="EMBL/GenBank/DDBJ databases">
        <title>The draft genomic sequence of strain Chitinophaga oryziterrae JCM 16595.</title>
        <authorList>
            <person name="Zhang X."/>
        </authorList>
    </citation>
    <scope>NUCLEOTIDE SEQUENCE [LARGE SCALE GENOMIC DNA]</scope>
    <source>
        <strain evidence="2 3">JCM 16595</strain>
    </source>
</reference>
<keyword evidence="3" id="KW-1185">Reference proteome</keyword>
<sequence>MALFLGKDVWTFIFTHKGAWDPAEAMNFAVWASYSVLALLGILYPLRMLPIVMLEILYKTIWLILVAYPLWMSNQLAGSPAEGMAFVFALVPLPIIAMPWKHAFRKYVLVTKDDKKRK</sequence>
<proteinExistence type="predicted"/>
<feature type="transmembrane region" description="Helical" evidence="1">
    <location>
        <begin position="83"/>
        <end position="100"/>
    </location>
</feature>
<keyword evidence="1" id="KW-1133">Transmembrane helix</keyword>
<evidence type="ECO:0000313" key="2">
    <source>
        <dbReference type="EMBL" id="MVT40417.1"/>
    </source>
</evidence>
<comment type="caution">
    <text evidence="2">The sequence shown here is derived from an EMBL/GenBank/DDBJ whole genome shotgun (WGS) entry which is preliminary data.</text>
</comment>
<evidence type="ECO:0008006" key="4">
    <source>
        <dbReference type="Google" id="ProtNLM"/>
    </source>
</evidence>
<name>A0A6N8J5B5_9BACT</name>
<feature type="transmembrane region" description="Helical" evidence="1">
    <location>
        <begin position="51"/>
        <end position="71"/>
    </location>
</feature>
<protein>
    <recommendedName>
        <fullName evidence="4">DoxX family protein</fullName>
    </recommendedName>
</protein>
<organism evidence="2 3">
    <name type="scientific">Chitinophaga oryziterrae</name>
    <dbReference type="NCBI Taxonomy" id="1031224"/>
    <lineage>
        <taxon>Bacteria</taxon>
        <taxon>Pseudomonadati</taxon>
        <taxon>Bacteroidota</taxon>
        <taxon>Chitinophagia</taxon>
        <taxon>Chitinophagales</taxon>
        <taxon>Chitinophagaceae</taxon>
        <taxon>Chitinophaga</taxon>
    </lineage>
</organism>
<accession>A0A6N8J5B5</accession>
<gene>
    <name evidence="2" type="ORF">GO495_07470</name>
</gene>
<dbReference type="Proteomes" id="UP000468388">
    <property type="component" value="Unassembled WGS sequence"/>
</dbReference>